<comment type="caution">
    <text evidence="3">The sequence shown here is derived from an EMBL/GenBank/DDBJ whole genome shotgun (WGS) entry which is preliminary data.</text>
</comment>
<name>A0AAW1XVK5_RUBAR</name>
<comment type="similarity">
    <text evidence="1">Belongs to the serpin family.</text>
</comment>
<dbReference type="AlphaFoldDB" id="A0AAW1XVK5"/>
<dbReference type="FunFam" id="2.10.310.10:FF:000001">
    <property type="entry name" value="Serpin family A member 1"/>
    <property type="match status" value="1"/>
</dbReference>
<reference evidence="3 4" key="1">
    <citation type="journal article" date="2023" name="G3 (Bethesda)">
        <title>A chromosome-length genome assembly and annotation of blackberry (Rubus argutus, cv. 'Hillquist').</title>
        <authorList>
            <person name="Bruna T."/>
            <person name="Aryal R."/>
            <person name="Dudchenko O."/>
            <person name="Sargent D.J."/>
            <person name="Mead D."/>
            <person name="Buti M."/>
            <person name="Cavallini A."/>
            <person name="Hytonen T."/>
            <person name="Andres J."/>
            <person name="Pham M."/>
            <person name="Weisz D."/>
            <person name="Mascagni F."/>
            <person name="Usai G."/>
            <person name="Natali L."/>
            <person name="Bassil N."/>
            <person name="Fernandez G.E."/>
            <person name="Lomsadze A."/>
            <person name="Armour M."/>
            <person name="Olukolu B."/>
            <person name="Poorten T."/>
            <person name="Britton C."/>
            <person name="Davik J."/>
            <person name="Ashrafi H."/>
            <person name="Aiden E.L."/>
            <person name="Borodovsky M."/>
            <person name="Worthington M."/>
        </authorList>
    </citation>
    <scope>NUCLEOTIDE SEQUENCE [LARGE SCALE GENOMIC DNA]</scope>
    <source>
        <strain evidence="3">PI 553951</strain>
    </source>
</reference>
<dbReference type="EMBL" id="JBEDUW010000003">
    <property type="protein sequence ID" value="KAK9940674.1"/>
    <property type="molecule type" value="Genomic_DNA"/>
</dbReference>
<dbReference type="InterPro" id="IPR023795">
    <property type="entry name" value="Serpin_CS"/>
</dbReference>
<gene>
    <name evidence="3" type="ORF">M0R45_017321</name>
</gene>
<evidence type="ECO:0000256" key="1">
    <source>
        <dbReference type="ARBA" id="ARBA00009500"/>
    </source>
</evidence>
<dbReference type="Gene3D" id="2.30.39.10">
    <property type="entry name" value="Alpha-1-antitrypsin, domain 1"/>
    <property type="match status" value="1"/>
</dbReference>
<dbReference type="InterPro" id="IPR042178">
    <property type="entry name" value="Serpin_sf_1"/>
</dbReference>
<proteinExistence type="inferred from homology"/>
<dbReference type="GO" id="GO:0005615">
    <property type="term" value="C:extracellular space"/>
    <property type="evidence" value="ECO:0007669"/>
    <property type="project" value="InterPro"/>
</dbReference>
<organism evidence="3 4">
    <name type="scientific">Rubus argutus</name>
    <name type="common">Southern blackberry</name>
    <dbReference type="NCBI Taxonomy" id="59490"/>
    <lineage>
        <taxon>Eukaryota</taxon>
        <taxon>Viridiplantae</taxon>
        <taxon>Streptophyta</taxon>
        <taxon>Embryophyta</taxon>
        <taxon>Tracheophyta</taxon>
        <taxon>Spermatophyta</taxon>
        <taxon>Magnoliopsida</taxon>
        <taxon>eudicotyledons</taxon>
        <taxon>Gunneridae</taxon>
        <taxon>Pentapetalae</taxon>
        <taxon>rosids</taxon>
        <taxon>fabids</taxon>
        <taxon>Rosales</taxon>
        <taxon>Rosaceae</taxon>
        <taxon>Rosoideae</taxon>
        <taxon>Rosoideae incertae sedis</taxon>
        <taxon>Rubus</taxon>
    </lineage>
</organism>
<protein>
    <recommendedName>
        <fullName evidence="2">Serpin domain-containing protein</fullName>
    </recommendedName>
</protein>
<dbReference type="SUPFAM" id="SSF56574">
    <property type="entry name" value="Serpins"/>
    <property type="match status" value="1"/>
</dbReference>
<dbReference type="PROSITE" id="PS00284">
    <property type="entry name" value="SERPIN"/>
    <property type="match status" value="1"/>
</dbReference>
<dbReference type="Proteomes" id="UP001457282">
    <property type="component" value="Unassembled WGS sequence"/>
</dbReference>
<dbReference type="Pfam" id="PF00079">
    <property type="entry name" value="Serpin"/>
    <property type="match status" value="1"/>
</dbReference>
<evidence type="ECO:0000313" key="3">
    <source>
        <dbReference type="EMBL" id="KAK9940674.1"/>
    </source>
</evidence>
<feature type="domain" description="Serpin" evidence="2">
    <location>
        <begin position="11"/>
        <end position="188"/>
    </location>
</feature>
<keyword evidence="4" id="KW-1185">Reference proteome</keyword>
<dbReference type="PANTHER" id="PTHR11461">
    <property type="entry name" value="SERINE PROTEASE INHIBITOR, SERPIN"/>
    <property type="match status" value="1"/>
</dbReference>
<dbReference type="PANTHER" id="PTHR11461:SF211">
    <property type="entry name" value="GH10112P-RELATED"/>
    <property type="match status" value="1"/>
</dbReference>
<evidence type="ECO:0000259" key="2">
    <source>
        <dbReference type="Pfam" id="PF00079"/>
    </source>
</evidence>
<evidence type="ECO:0000313" key="4">
    <source>
        <dbReference type="Proteomes" id="UP001457282"/>
    </source>
</evidence>
<dbReference type="InterPro" id="IPR023796">
    <property type="entry name" value="Serpin_dom"/>
</dbReference>
<dbReference type="InterPro" id="IPR036186">
    <property type="entry name" value="Serpin_sf"/>
</dbReference>
<sequence>MAGYGVRYICDFDGFKVLKLPYNGRGVYPRSFSMHIFLPDARDGLPALVERVCSESGFLDTHVPLKCVPVGNMLIPKFKISSGFEATEVMKKLGLVLPFTVDPLAGGNVTEMVESPAGEDPYVSAIFHKSCIEIDEEGTVATAVTVPRLRGGGCPTETVDFVADHPFMFLIREDKTGTVLFMGHVLNPLAG</sequence>
<dbReference type="InterPro" id="IPR000215">
    <property type="entry name" value="Serpin_fam"/>
</dbReference>
<dbReference type="InterPro" id="IPR042185">
    <property type="entry name" value="Serpin_sf_2"/>
</dbReference>
<dbReference type="Gene3D" id="3.30.497.10">
    <property type="entry name" value="Antithrombin, subunit I, domain 2"/>
    <property type="match status" value="1"/>
</dbReference>
<accession>A0AAW1XVK5</accession>
<dbReference type="GO" id="GO:0004867">
    <property type="term" value="F:serine-type endopeptidase inhibitor activity"/>
    <property type="evidence" value="ECO:0007669"/>
    <property type="project" value="InterPro"/>
</dbReference>